<keyword evidence="3" id="KW-0067">ATP-binding</keyword>
<evidence type="ECO:0000313" key="5">
    <source>
        <dbReference type="EMBL" id="RDU68518.1"/>
    </source>
</evidence>
<evidence type="ECO:0000256" key="1">
    <source>
        <dbReference type="ARBA" id="ARBA00006914"/>
    </source>
</evidence>
<dbReference type="AlphaFoldDB" id="A0A3D8ITA6"/>
<name>A0A3D8ITA6_9HELI</name>
<dbReference type="RefSeq" id="WP_115570463.1">
    <property type="nucleotide sequence ID" value="NZ_NXLT01000001.1"/>
</dbReference>
<dbReference type="CDD" id="cd19481">
    <property type="entry name" value="RecA-like_protease"/>
    <property type="match status" value="1"/>
</dbReference>
<dbReference type="GO" id="GO:0016887">
    <property type="term" value="F:ATP hydrolysis activity"/>
    <property type="evidence" value="ECO:0007669"/>
    <property type="project" value="InterPro"/>
</dbReference>
<comment type="similarity">
    <text evidence="1">Belongs to the AAA ATPase family.</text>
</comment>
<evidence type="ECO:0000256" key="3">
    <source>
        <dbReference type="ARBA" id="ARBA00022840"/>
    </source>
</evidence>
<evidence type="ECO:0000313" key="6">
    <source>
        <dbReference type="Proteomes" id="UP000256514"/>
    </source>
</evidence>
<evidence type="ECO:0000256" key="2">
    <source>
        <dbReference type="ARBA" id="ARBA00022741"/>
    </source>
</evidence>
<dbReference type="GO" id="GO:0005524">
    <property type="term" value="F:ATP binding"/>
    <property type="evidence" value="ECO:0007669"/>
    <property type="project" value="UniProtKB-KW"/>
</dbReference>
<dbReference type="InterPro" id="IPR027417">
    <property type="entry name" value="P-loop_NTPase"/>
</dbReference>
<gene>
    <name evidence="5" type="ORF">CQA54_01550</name>
</gene>
<reference evidence="5 6" key="1">
    <citation type="submission" date="2018-04" db="EMBL/GenBank/DDBJ databases">
        <title>Novel Campyloabacter and Helicobacter Species and Strains.</title>
        <authorList>
            <person name="Mannion A.J."/>
            <person name="Shen Z."/>
            <person name="Fox J.G."/>
        </authorList>
    </citation>
    <scope>NUCLEOTIDE SEQUENCE [LARGE SCALE GENOMIC DNA]</scope>
    <source>
        <strain evidence="5 6">MIT 12-6600</strain>
    </source>
</reference>
<accession>A0A3D8ITA6</accession>
<dbReference type="PANTHER" id="PTHR23073">
    <property type="entry name" value="26S PROTEASOME REGULATORY SUBUNIT"/>
    <property type="match status" value="1"/>
</dbReference>
<keyword evidence="6" id="KW-1185">Reference proteome</keyword>
<protein>
    <submittedName>
        <fullName evidence="5">AAA family ATPase</fullName>
    </submittedName>
</protein>
<feature type="domain" description="AAA+ ATPase" evidence="4">
    <location>
        <begin position="349"/>
        <end position="487"/>
    </location>
</feature>
<organism evidence="5 6">
    <name type="scientific">Helicobacter equorum</name>
    <dbReference type="NCBI Taxonomy" id="361872"/>
    <lineage>
        <taxon>Bacteria</taxon>
        <taxon>Pseudomonadati</taxon>
        <taxon>Campylobacterota</taxon>
        <taxon>Epsilonproteobacteria</taxon>
        <taxon>Campylobacterales</taxon>
        <taxon>Helicobacteraceae</taxon>
        <taxon>Helicobacter</taxon>
    </lineage>
</organism>
<sequence length="573" mass="66695">MEFLVDFLESNALQDSKIFPHLKCDEQEAQILQNLLKNYLYGDNICSVSLFLSKYYGEQEYKTHFELLPKIYNLIEMGWVTQLNSDDPNSMPMLMLELYNERISLSYNFLRLLEGYFDDTLPEISAYTSDLEYLKDQFKRIDLLHKTSRMRQDSLSLSKNSLKLLEDRISARLKLTKKQLSLIKFFKTHKLNQKEQTIFLALLKEEYSPRSMQNMRDANALMHLISNDEYEKMANLELLSEDSKLLSKSLIDYDEYLSGFGNIDKSFFIPNEILHTINNPTKKPKHTKITLESLVKNQEIFELLEPKSTLDEVILSPNTKETLKHILAQVDSVVINRLKLWGIKESKNIEAKILFFGPPGTGKTLSAMALAKSLKKEVLSFDCSKILSAYVGESEKNVRLIFDTYKEMCKKVKSEPILFLDEADQFLSSRGGAHTSTDKMHNQMQNIFLEQIERFEGILIATTNLLENFDKAFSRRFNYKIEFKRPNKEQRQQLWEHLLPTNITLNGTREAFIAKFCESDLSGGQIKLVVRNTAYKVATREDPIFCMQDFEEEIKKELNANFDNQKSVGFRRE</sequence>
<dbReference type="InterPro" id="IPR050221">
    <property type="entry name" value="26S_Proteasome_ATPase"/>
</dbReference>
<comment type="caution">
    <text evidence="5">The sequence shown here is derived from an EMBL/GenBank/DDBJ whole genome shotgun (WGS) entry which is preliminary data.</text>
</comment>
<dbReference type="Gene3D" id="3.40.50.300">
    <property type="entry name" value="P-loop containing nucleotide triphosphate hydrolases"/>
    <property type="match status" value="1"/>
</dbReference>
<dbReference type="EMBL" id="NXLT01000001">
    <property type="protein sequence ID" value="RDU68518.1"/>
    <property type="molecule type" value="Genomic_DNA"/>
</dbReference>
<dbReference type="SUPFAM" id="SSF52540">
    <property type="entry name" value="P-loop containing nucleoside triphosphate hydrolases"/>
    <property type="match status" value="1"/>
</dbReference>
<proteinExistence type="inferred from homology"/>
<dbReference type="InterPro" id="IPR003959">
    <property type="entry name" value="ATPase_AAA_core"/>
</dbReference>
<dbReference type="Proteomes" id="UP000256514">
    <property type="component" value="Unassembled WGS sequence"/>
</dbReference>
<evidence type="ECO:0000259" key="4">
    <source>
        <dbReference type="SMART" id="SM00382"/>
    </source>
</evidence>
<dbReference type="InterPro" id="IPR003593">
    <property type="entry name" value="AAA+_ATPase"/>
</dbReference>
<dbReference type="OrthoDB" id="9802352at2"/>
<dbReference type="Pfam" id="PF00004">
    <property type="entry name" value="AAA"/>
    <property type="match status" value="1"/>
</dbReference>
<keyword evidence="2" id="KW-0547">Nucleotide-binding</keyword>
<dbReference type="SMART" id="SM00382">
    <property type="entry name" value="AAA"/>
    <property type="match status" value="1"/>
</dbReference>